<dbReference type="PANTHER" id="PTHR16166">
    <property type="entry name" value="VACUOLAR PROTEIN SORTING-ASSOCIATED PROTEIN VPS13"/>
    <property type="match status" value="1"/>
</dbReference>
<feature type="chain" id="PRO_5043765422" description="Vacuolar protein sorting-associated protein 13 VPS13 adaptor binding domain-containing protein" evidence="2">
    <location>
        <begin position="22"/>
        <end position="3423"/>
    </location>
</feature>
<evidence type="ECO:0000259" key="3">
    <source>
        <dbReference type="Pfam" id="PF25036"/>
    </source>
</evidence>
<evidence type="ECO:0000313" key="4">
    <source>
        <dbReference type="EMBL" id="KAK4526028.1"/>
    </source>
</evidence>
<keyword evidence="2" id="KW-0732">Signal</keyword>
<proteinExistence type="inferred from homology"/>
<protein>
    <recommendedName>
        <fullName evidence="3">Vacuolar protein sorting-associated protein 13 VPS13 adaptor binding domain-containing protein</fullName>
    </recommendedName>
</protein>
<comment type="caution">
    <text evidence="4">The sequence shown here is derived from an EMBL/GenBank/DDBJ whole genome shotgun (WGS) entry which is preliminary data.</text>
</comment>
<dbReference type="EMBL" id="JANCYU010000036">
    <property type="protein sequence ID" value="KAK4526028.1"/>
    <property type="molecule type" value="Genomic_DNA"/>
</dbReference>
<keyword evidence="5" id="KW-1185">Reference proteome</keyword>
<dbReference type="GO" id="GO:0045053">
    <property type="term" value="P:protein retention in Golgi apparatus"/>
    <property type="evidence" value="ECO:0007669"/>
    <property type="project" value="TreeGrafter"/>
</dbReference>
<evidence type="ECO:0000256" key="1">
    <source>
        <dbReference type="ARBA" id="ARBA00006545"/>
    </source>
</evidence>
<dbReference type="InterPro" id="IPR009543">
    <property type="entry name" value="VPS13_VAB"/>
</dbReference>
<comment type="similarity">
    <text evidence="1">Belongs to the VPS13 family.</text>
</comment>
<evidence type="ECO:0000313" key="5">
    <source>
        <dbReference type="Proteomes" id="UP001300502"/>
    </source>
</evidence>
<gene>
    <name evidence="4" type="ORF">GAYE_SCF19G3939</name>
</gene>
<dbReference type="InterPro" id="IPR026847">
    <property type="entry name" value="VPS13"/>
</dbReference>
<feature type="signal peptide" evidence="2">
    <location>
        <begin position="1"/>
        <end position="21"/>
    </location>
</feature>
<dbReference type="PANTHER" id="PTHR16166:SF93">
    <property type="entry name" value="INTERMEMBRANE LIPID TRANSFER PROTEIN VPS13"/>
    <property type="match status" value="1"/>
</dbReference>
<reference evidence="4 5" key="1">
    <citation type="submission" date="2022-07" db="EMBL/GenBank/DDBJ databases">
        <title>Genome-wide signatures of adaptation to extreme environments.</title>
        <authorList>
            <person name="Cho C.H."/>
            <person name="Yoon H.S."/>
        </authorList>
    </citation>
    <scope>NUCLEOTIDE SEQUENCE [LARGE SCALE GENOMIC DNA]</scope>
    <source>
        <strain evidence="4 5">108.79 E11</strain>
    </source>
</reference>
<dbReference type="GO" id="GO:0006623">
    <property type="term" value="P:protein targeting to vacuole"/>
    <property type="evidence" value="ECO:0007669"/>
    <property type="project" value="TreeGrafter"/>
</dbReference>
<evidence type="ECO:0000256" key="2">
    <source>
        <dbReference type="SAM" id="SignalP"/>
    </source>
</evidence>
<name>A0AAV9IFA0_9RHOD</name>
<organism evidence="4 5">
    <name type="scientific">Galdieria yellowstonensis</name>
    <dbReference type="NCBI Taxonomy" id="3028027"/>
    <lineage>
        <taxon>Eukaryota</taxon>
        <taxon>Rhodophyta</taxon>
        <taxon>Bangiophyceae</taxon>
        <taxon>Galdieriales</taxon>
        <taxon>Galdieriaceae</taxon>
        <taxon>Galdieria</taxon>
    </lineage>
</organism>
<dbReference type="Pfam" id="PF25036">
    <property type="entry name" value="VPS13_VAB"/>
    <property type="match status" value="1"/>
</dbReference>
<sequence>MVLSRCLCWFLGKLLRFLVPGIDISYMQVDWYNGIVDIENICIPGDQLRIFPPLLPIRVKAAYIGKLLLKTEFKSWFLYNTQATVEDVSLCLETFSTSELSAQEFEEYSQSLREFYTKRSRKRCKLLDNQLSKYIRRPQHVTDVFLRNLLETLVAKLFAQFKANIENIYIRLEDIYSGLSGPLCCGLFLEKLFVDRAFFRNSQVSWDLNSLEAAADIHKYVHLKNLNVFLNSYVFPVSSSMCSASDFLQQMKIPEQRSQYQWLISSFCVKGSLNLMFPPVDASDSLKFSLDIQSSEWNVTASTEQIRNIAYISTYMARHAQLTRRRLKNRLPRCRPKKSSNIAEWWQYAYRCVLDQMDVPTKVCPLCACANTFESSKGHISSMPKVLDDLHRSHDEIEDIVRLGKRRLLFIAVYSYILHFRLLRKKRISKNIVLENFLSEEELILGRLAAYYFTYRKCYFPTMNGNNFENIDKVKKSRVVGDNEIFFNFVLQFYQWNQKGTSFFETWIKLQLAHFTASVWDFHEDDKRPDNPPLLSLKGTDVGIVFSTAKQLPNGYEMWSDRELPMSGYLAIHMGSATLSAYDEYAPTLQKLSTITFLSGKEKPPLNLLLCFYRNFRLCWEANMFVHSKEWLECLATRKGPLIAIDIFGIEANFSSLDAVVRIVRFSLNCIPRMPMIRAQDALTPFRVFSPRAYWTQICRKIQQAKLKLDIKLGSAEINVLCKDIQSKAKIGLQLEKWSFRNASPSSKSNCFDDTDSPSLFLYQDWILDFQRVALDLSLDSLSKDKLQILRIHTEIPFQLLFSTCVIASDLYLSSLNIIFNGGLYSAIDFSKMKVISSLAKTVGEVTEQLGKKLISPDRVVYVLWGKLERENVRVKGFIEVHQDGLLCLCYHRMNEDGIICERIAAVQVESNGELKSLKLNKTSTEVYNLEPDSVYAMENFLRLLTTMRSSHQDYCPPEPFLIAYKRKLNLCLSIDLKVELKLPSSSSEADSSNILVCQFKALELVGKFSVSSLTLNSNFQAMKILYGNETLDQSNIYVELAKRPALNAKEAETNIRSSTCRDISSVESASLVLQMSKETRNDYTNFHISVVLHSLQGSIWSNRIMEILELLTRMRGLLAVSKNRSGSHARKTKSRGVQFGLALRAYSSQVVFIYPNISSHSYKGAVFRKLALSFNELYFSLNTPYQEERLRLCVDFGTVMILHSLTKEENDDVVAQEEKILSFERNDEDTFPLHFDMMLRHESAQNLLLLTFNLSQLHSFYNHFAIMDLVVVILRFVALRNSPTLKKKKGTNVATSILKLEFTLTNPIIGIPCFSDDDGALCNYLQCTSRCIQLEITVNNNNNDKGRPNSNSIRIDIKGDDWKIDQGFIAVKETKESVFVLVPLLYPSNIHLSISLGASQPLNLCISSSSLSILVRKASVLDILRLVFPTFVTYPYAQLQGNSTHVRKEESPSNKAISIKHQFDKISIKWFDEDAELLLPNSVFAMELPMQNLEDLIHWDLWNDFIDAEWIRNELISNHFVLQLVVGKVMDHSNDTCGTKLDMNIVFESLHIGEAYSLLYEWRYFSRIGSVVAIGNCSLSLSMSPVSFGIQLTCSDNQPIQLFLGTTGMKQWISNVVYIAKEIPNYFNSIRVDTPHHHPMESATKHRQFVWNIGVPIELHFVAGISKARNIQVMDGFHELILSLNANLRGTIQTQPYLQVHELSCSLHQLDCTHHIWNQDKPYKLLAPVEISLTLGTEDSQVSQDMVSSSESIVFSMTRIEGNFSMEDVFLILSCIKECKEYFSSSNTSRPVRMTREMEAMVPATSFSYKEQLSYNLYVRLDDVCLSLVSYERGSVFSLVEVVLDNIQANGSFFPWTRDYTFHVSLLCRLYQFAIVHGTWNVLVEPCPIDLVAFKRWTEDGNDQQMRIVLGSAIQITVTETWLFSLISWFAKWKDVSVLFFSKVSFIELQRFENSLEKENNEIQSIVEAFHPAPSGRFLWIRNETGLDITLKECKWDKDKTVLCEEQSLSSNSEQIVYIHSRHLDRIHQRTDREEESSMYIFEQSVKITVVFSSLSLKATGHLRLFQEDVYFLPVFDGSNEMGTLCLQVSLLEAQWEIIIRSVFKLVNATNLGMLFLLEDSVGNLYDPNTNYSSNSSRVLSQLYQVPFLDNESQDVARGQEKSQSNASIEKAVLLRPGSNFMIPFVFCSWTCYVRFALEADDKRRDEHEMLVSRWSGAVQLKEEFILKGKHVLLYFPIRWTSISPNDIVAVSHNNRRENNVLTHPFYIAERREHSQTVSKRPLDMLGAVLLQCRTNGEMMIKAPLRLKNELTLAVSYRLYVGFEHSDDDLVEWISWNDLHGRLQPGETVQKCCVYSSCLVAVEWFELGDLSGTFMQSSQFHHRLDKFVLLRIDSEFLRYNNENSSEHKDALQEHYVTFHHSDGRSLRLLLRLCLEDNNDDSSLLVCLSCPYWISNCTGIPLLFRDSFASSICPTIKDIHSGVEDTFPIMVSFNPSTHTGMPPMIGRKGLHYLTIWVPECPKSPAVPVSILGFHSSTLRVAHSCVHRLSKLSIYSSLRRKLFEAAAFLRLNIYTQFHPTYEGSKAVSILPETLFCYQLSEEDLSLEGGLQRFVSLGIEMDHVAVHSMYRNGPKIDRLVESESQASRKLFQFISLQDKVPLLHQNVPTRNRPKKLCIKIGFRMSWQYAEEEEEEESGATVVSPVQEEDKRNNYVFLWSHWFVVNAPSEFTVAVNIPKDMQQLRRMQSLQALDAIRKRPFAVFDSAHPEDFMMDRIFWTVRTSRDTSTRTQMIILKKPILRTRTEFKNSTIFLIAYAQEGYLHGIRLIRPQTEERLIWSDPLAPRVLSIFVQHRQGIARFRLDSKNIGTQVISGQWMNCDTTDFSYYQLNAIVELVGRVLTIRLETLVRRENNSDYWTTTLYSSIARRWNSLLLPWKRNIQHDKMKSGSHQYLSSTTTTRATKRNQTVVQVTIPFIGISWIDDIELWEELIYVSLSHVEFTSQHKKVQLTLSHFQCDQSITSSDSPVLLASLQHPFLSILLEMESLEAVRHYNQLDISVAEFALKMDNELLFRLLEMIKQRAKYFSQVLDSFHIMEDIWCCQEAEGGSSTTSPSASEIFAQLVSPQLNRTDIPCYFQHVILHPIACRFSFTMKGNFESGWLPWMESWMRNTGLLLGEIEDNLLWVDQLELNNAVETLDALSRNVLWHVIKSLWSNMFTALGGLSALGDMTSTFLHLRRGTLQFFVEPIRGSLTGEPGSLWKGVHRGTIMLGRSCIYSIAQPVSRLSWAIAKGIAYGSMNRSFLSTLSAHEQEWKHATDIWNGTLMGLQKWRTCLSYTCHVTPFHDDQETTSVTNNNNNNNNDSIAAVTSIVTLPLSGFFFFLSNVAEGTRNMTGLQAILSRNTMLLLPEVNIYCDKRFHNDVKDM</sequence>
<dbReference type="Proteomes" id="UP001300502">
    <property type="component" value="Unassembled WGS sequence"/>
</dbReference>
<feature type="domain" description="Vacuolar protein sorting-associated protein 13 VPS13 adaptor binding" evidence="3">
    <location>
        <begin position="2298"/>
        <end position="2496"/>
    </location>
</feature>
<accession>A0AAV9IFA0</accession>